<organism evidence="2 3">
    <name type="scientific">Sphingosinicella xenopeptidilytica</name>
    <dbReference type="NCBI Taxonomy" id="364098"/>
    <lineage>
        <taxon>Bacteria</taxon>
        <taxon>Pseudomonadati</taxon>
        <taxon>Pseudomonadota</taxon>
        <taxon>Alphaproteobacteria</taxon>
        <taxon>Sphingomonadales</taxon>
        <taxon>Sphingosinicellaceae</taxon>
        <taxon>Sphingosinicella</taxon>
    </lineage>
</organism>
<keyword evidence="1" id="KW-0812">Transmembrane</keyword>
<keyword evidence="1" id="KW-0472">Membrane</keyword>
<feature type="transmembrane region" description="Helical" evidence="1">
    <location>
        <begin position="95"/>
        <end position="126"/>
    </location>
</feature>
<reference evidence="3" key="1">
    <citation type="journal article" date="2019" name="Int. J. Syst. Evol. Microbiol.">
        <title>The Global Catalogue of Microorganisms (GCM) 10K type strain sequencing project: providing services to taxonomists for standard genome sequencing and annotation.</title>
        <authorList>
            <consortium name="The Broad Institute Genomics Platform"/>
            <consortium name="The Broad Institute Genome Sequencing Center for Infectious Disease"/>
            <person name="Wu L."/>
            <person name="Ma J."/>
        </authorList>
    </citation>
    <scope>NUCLEOTIDE SEQUENCE [LARGE SCALE GENOMIC DNA]</scope>
    <source>
        <strain evidence="3">CCUG 52537</strain>
    </source>
</reference>
<evidence type="ECO:0000313" key="2">
    <source>
        <dbReference type="EMBL" id="MFD0850076.1"/>
    </source>
</evidence>
<keyword evidence="1" id="KW-1133">Transmembrane helix</keyword>
<gene>
    <name evidence="2" type="ORF">ACFQ00_17200</name>
</gene>
<dbReference type="RefSeq" id="WP_381493718.1">
    <property type="nucleotide sequence ID" value="NZ_JBHTIK010000015.1"/>
</dbReference>
<name>A0ABW3C6E4_SPHXN</name>
<dbReference type="Proteomes" id="UP001597124">
    <property type="component" value="Unassembled WGS sequence"/>
</dbReference>
<evidence type="ECO:0000313" key="3">
    <source>
        <dbReference type="Proteomes" id="UP001597124"/>
    </source>
</evidence>
<comment type="caution">
    <text evidence="2">The sequence shown here is derived from an EMBL/GenBank/DDBJ whole genome shotgun (WGS) entry which is preliminary data.</text>
</comment>
<keyword evidence="3" id="KW-1185">Reference proteome</keyword>
<dbReference type="EMBL" id="JBHTIK010000015">
    <property type="protein sequence ID" value="MFD0850076.1"/>
    <property type="molecule type" value="Genomic_DNA"/>
</dbReference>
<accession>A0ABW3C6E4</accession>
<evidence type="ECO:0000256" key="1">
    <source>
        <dbReference type="SAM" id="Phobius"/>
    </source>
</evidence>
<proteinExistence type="predicted"/>
<protein>
    <submittedName>
        <fullName evidence="2">Uncharacterized protein</fullName>
    </submittedName>
</protein>
<sequence>MAILVHGTASAINLGSDYSYAASASHGPVAIKNQLVSLRIDNKPVLFKTRTLPSISEGDRVAVVGTDKNGTLEAVALRNLTTGAGYYMPTVMPMVLAAVLVVIGLPLIPFLGIGLLFVGFGGWILYKGYSAHTAINQLKAFQP</sequence>